<sequence>MLQRKRSSGQAERAKLVETNHRPAVIIQYTHGRSEDWAYTLQLWHLRANIYFWGYALLKVTHSIWMFK</sequence>
<accession>A0A8J2LI06</accession>
<reference evidence="1" key="1">
    <citation type="submission" date="2021-06" db="EMBL/GenBank/DDBJ databases">
        <authorList>
            <person name="Hodson N. C."/>
            <person name="Mongue J. A."/>
            <person name="Jaron S. K."/>
        </authorList>
    </citation>
    <scope>NUCLEOTIDE SEQUENCE</scope>
</reference>
<dbReference type="Proteomes" id="UP000708208">
    <property type="component" value="Unassembled WGS sequence"/>
</dbReference>
<dbReference type="AlphaFoldDB" id="A0A8J2LI06"/>
<protein>
    <submittedName>
        <fullName evidence="1">Uncharacterized protein</fullName>
    </submittedName>
</protein>
<name>A0A8J2LI06_9HEXA</name>
<proteinExistence type="predicted"/>
<gene>
    <name evidence="1" type="ORF">AFUS01_LOCUS45230</name>
</gene>
<keyword evidence="2" id="KW-1185">Reference proteome</keyword>
<evidence type="ECO:0000313" key="2">
    <source>
        <dbReference type="Proteomes" id="UP000708208"/>
    </source>
</evidence>
<comment type="caution">
    <text evidence="1">The sequence shown here is derived from an EMBL/GenBank/DDBJ whole genome shotgun (WGS) entry which is preliminary data.</text>
</comment>
<evidence type="ECO:0000313" key="1">
    <source>
        <dbReference type="EMBL" id="CAG7835923.1"/>
    </source>
</evidence>
<dbReference type="EMBL" id="CAJVCH010570803">
    <property type="protein sequence ID" value="CAG7835923.1"/>
    <property type="molecule type" value="Genomic_DNA"/>
</dbReference>
<organism evidence="1 2">
    <name type="scientific">Allacma fusca</name>
    <dbReference type="NCBI Taxonomy" id="39272"/>
    <lineage>
        <taxon>Eukaryota</taxon>
        <taxon>Metazoa</taxon>
        <taxon>Ecdysozoa</taxon>
        <taxon>Arthropoda</taxon>
        <taxon>Hexapoda</taxon>
        <taxon>Collembola</taxon>
        <taxon>Symphypleona</taxon>
        <taxon>Sminthuridae</taxon>
        <taxon>Allacma</taxon>
    </lineage>
</organism>